<evidence type="ECO:0000313" key="1">
    <source>
        <dbReference type="EMBL" id="RXH76880.1"/>
    </source>
</evidence>
<name>A0A498I196_MALDO</name>
<protein>
    <submittedName>
        <fullName evidence="1">Uncharacterized protein</fullName>
    </submittedName>
</protein>
<reference evidence="1 2" key="1">
    <citation type="submission" date="2018-10" db="EMBL/GenBank/DDBJ databases">
        <title>A high-quality apple genome assembly.</title>
        <authorList>
            <person name="Hu J."/>
        </authorList>
    </citation>
    <scope>NUCLEOTIDE SEQUENCE [LARGE SCALE GENOMIC DNA]</scope>
    <source>
        <strain evidence="2">cv. HFTH1</strain>
        <tissue evidence="1">Young leaf</tissue>
    </source>
</reference>
<comment type="caution">
    <text evidence="1">The sequence shown here is derived from an EMBL/GenBank/DDBJ whole genome shotgun (WGS) entry which is preliminary data.</text>
</comment>
<evidence type="ECO:0000313" key="2">
    <source>
        <dbReference type="Proteomes" id="UP000290289"/>
    </source>
</evidence>
<accession>A0A498I196</accession>
<gene>
    <name evidence="1" type="ORF">DVH24_019768</name>
</gene>
<organism evidence="1 2">
    <name type="scientific">Malus domestica</name>
    <name type="common">Apple</name>
    <name type="synonym">Pyrus malus</name>
    <dbReference type="NCBI Taxonomy" id="3750"/>
    <lineage>
        <taxon>Eukaryota</taxon>
        <taxon>Viridiplantae</taxon>
        <taxon>Streptophyta</taxon>
        <taxon>Embryophyta</taxon>
        <taxon>Tracheophyta</taxon>
        <taxon>Spermatophyta</taxon>
        <taxon>Magnoliopsida</taxon>
        <taxon>eudicotyledons</taxon>
        <taxon>Gunneridae</taxon>
        <taxon>Pentapetalae</taxon>
        <taxon>rosids</taxon>
        <taxon>fabids</taxon>
        <taxon>Rosales</taxon>
        <taxon>Rosaceae</taxon>
        <taxon>Amygdaloideae</taxon>
        <taxon>Maleae</taxon>
        <taxon>Malus</taxon>
    </lineage>
</organism>
<sequence>MAWRLANSKQPFLYVIRSGSICGSDWIDLLPQGFAEAIGERGDSWVCLWQAERGDKATTEEGDTGPDRLELRVGALPGCMGFSPILEREMGQERDTERKAWVCVFFRVNGLCTESVRRGWVRDEWQGLGFQFSPLIQKNLQGGEREGLE</sequence>
<dbReference type="Proteomes" id="UP000290289">
    <property type="component" value="Chromosome 14"/>
</dbReference>
<keyword evidence="2" id="KW-1185">Reference proteome</keyword>
<proteinExistence type="predicted"/>
<dbReference type="AlphaFoldDB" id="A0A498I196"/>
<dbReference type="EMBL" id="RDQH01000340">
    <property type="protein sequence ID" value="RXH76880.1"/>
    <property type="molecule type" value="Genomic_DNA"/>
</dbReference>